<reference evidence="2 3" key="1">
    <citation type="journal article" date="2020" name="Biotechnol. Biofuels">
        <title>New insights from the biogas microbiome by comprehensive genome-resolved metagenomics of nearly 1600 species originating from multiple anaerobic digesters.</title>
        <authorList>
            <person name="Campanaro S."/>
            <person name="Treu L."/>
            <person name="Rodriguez-R L.M."/>
            <person name="Kovalovszki A."/>
            <person name="Ziels R.M."/>
            <person name="Maus I."/>
            <person name="Zhu X."/>
            <person name="Kougias P.G."/>
            <person name="Basile A."/>
            <person name="Luo G."/>
            <person name="Schluter A."/>
            <person name="Konstantinidis K.T."/>
            <person name="Angelidaki I."/>
        </authorList>
    </citation>
    <scope>NUCLEOTIDE SEQUENCE [LARGE SCALE GENOMIC DNA]</scope>
    <source>
        <strain evidence="2">AS27yjCOA_65</strain>
    </source>
</reference>
<protein>
    <recommendedName>
        <fullName evidence="4">Fibronectin type-III domain-containing protein</fullName>
    </recommendedName>
</protein>
<comment type="caution">
    <text evidence="2">The sequence shown here is derived from an EMBL/GenBank/DDBJ whole genome shotgun (WGS) entry which is preliminary data.</text>
</comment>
<evidence type="ECO:0000313" key="2">
    <source>
        <dbReference type="EMBL" id="NMC63473.1"/>
    </source>
</evidence>
<dbReference type="InterPro" id="IPR013783">
    <property type="entry name" value="Ig-like_fold"/>
</dbReference>
<feature type="compositionally biased region" description="Low complexity" evidence="1">
    <location>
        <begin position="57"/>
        <end position="76"/>
    </location>
</feature>
<dbReference type="EMBL" id="JAAZON010000448">
    <property type="protein sequence ID" value="NMC63473.1"/>
    <property type="molecule type" value="Genomic_DNA"/>
</dbReference>
<accession>A0A7X9FSF4</accession>
<proteinExistence type="predicted"/>
<evidence type="ECO:0000256" key="1">
    <source>
        <dbReference type="SAM" id="MobiDB-lite"/>
    </source>
</evidence>
<dbReference type="Proteomes" id="UP000524246">
    <property type="component" value="Unassembled WGS sequence"/>
</dbReference>
<sequence>TITSTPTKTATATLTSKYTPTRTATATQTKTVTASETVTNTATPSATVTAFATFTPRTISTPTHTPTVTPTNTPSPFCEDGAELRDGVCSPINERLRVPQNVIASDGTSFSSVSITCDTRGKAFYKFYRSEIPGEIGEVIAITKTTSHLDKSAIPGVHYWYSVAALNSKGEGRLSLQDEGWRKQSGAIDSDGDMVSDEVEALDGTDLRSRGDSLLKEAFTQLNNSSKQLVIESNEILPTLDLSLVSSSTAHAAAQSKTMSLDAGVPMNVDLSYLGSSLKGLLRLRFVDKPGFLKVAAKLRSEANDSLGRLVSSQTALVNASRGDSYAILVSPAANQELNVSSIPKRFTTRSIARFDVEIFGADGRIKFQKMLTIRGLATKRLRLSRSYGALSLLRIRPADGASKYIASLGQTLDDKVILEMTKAGSSTLNSLSTSSCPQKLLLGNVREKPIVATISLIDSEYNIVDSYEQSIAPKQAQQIDITKIFNGAIGKLFVSSSEANSLIGHLIEGCGEKGDSLSY</sequence>
<feature type="region of interest" description="Disordered" evidence="1">
    <location>
        <begin position="57"/>
        <end position="79"/>
    </location>
</feature>
<name>A0A7X9FSF4_9DELT</name>
<feature type="non-terminal residue" evidence="2">
    <location>
        <position position="1"/>
    </location>
</feature>
<dbReference type="AlphaFoldDB" id="A0A7X9FSF4"/>
<dbReference type="SUPFAM" id="SSF49265">
    <property type="entry name" value="Fibronectin type III"/>
    <property type="match status" value="1"/>
</dbReference>
<dbReference type="InterPro" id="IPR036116">
    <property type="entry name" value="FN3_sf"/>
</dbReference>
<evidence type="ECO:0000313" key="3">
    <source>
        <dbReference type="Proteomes" id="UP000524246"/>
    </source>
</evidence>
<organism evidence="2 3">
    <name type="scientific">SAR324 cluster bacterium</name>
    <dbReference type="NCBI Taxonomy" id="2024889"/>
    <lineage>
        <taxon>Bacteria</taxon>
        <taxon>Deltaproteobacteria</taxon>
        <taxon>SAR324 cluster</taxon>
    </lineage>
</organism>
<dbReference type="Gene3D" id="2.60.40.10">
    <property type="entry name" value="Immunoglobulins"/>
    <property type="match status" value="1"/>
</dbReference>
<gene>
    <name evidence="2" type="ORF">GYA55_09945</name>
</gene>
<evidence type="ECO:0008006" key="4">
    <source>
        <dbReference type="Google" id="ProtNLM"/>
    </source>
</evidence>